<proteinExistence type="predicted"/>
<feature type="signal peptide" evidence="1">
    <location>
        <begin position="1"/>
        <end position="26"/>
    </location>
</feature>
<dbReference type="Proteomes" id="UP001305498">
    <property type="component" value="Chromosome"/>
</dbReference>
<dbReference type="EMBL" id="CP118157">
    <property type="protein sequence ID" value="WOF22624.1"/>
    <property type="molecule type" value="Genomic_DNA"/>
</dbReference>
<dbReference type="KEGG" id="mbet:N8K70_14695"/>
<evidence type="ECO:0000313" key="3">
    <source>
        <dbReference type="Proteomes" id="UP001305498"/>
    </source>
</evidence>
<protein>
    <submittedName>
        <fullName evidence="2">Alternate-type signal peptide domain-containing protein</fullName>
    </submittedName>
</protein>
<reference evidence="2 3" key="1">
    <citation type="submission" date="2023-02" db="EMBL/GenBank/DDBJ databases">
        <title>Microbacterium betulae sp. nov., isolated from birch wood.</title>
        <authorList>
            <person name="Pasciak M."/>
            <person name="Pawlik K.J."/>
            <person name="Martynowski D."/>
            <person name="Laczmanski L."/>
            <person name="Ciekot J."/>
            <person name="Szponar B."/>
            <person name="Wojcik-Fatla A."/>
            <person name="Mackiewicz B."/>
            <person name="Farian E."/>
            <person name="Cholewa G."/>
            <person name="Cholewa A."/>
            <person name="Dutkiewicz J."/>
        </authorList>
    </citation>
    <scope>NUCLEOTIDE SEQUENCE [LARGE SCALE GENOMIC DNA]</scope>
    <source>
        <strain evidence="2 3">AB</strain>
    </source>
</reference>
<keyword evidence="3" id="KW-1185">Reference proteome</keyword>
<gene>
    <name evidence="2" type="ORF">N8K70_14695</name>
</gene>
<accession>A0AA97FHG4</accession>
<keyword evidence="1" id="KW-0732">Signal</keyword>
<evidence type="ECO:0000256" key="1">
    <source>
        <dbReference type="SAM" id="SignalP"/>
    </source>
</evidence>
<name>A0AA97FHG4_9MICO</name>
<feature type="chain" id="PRO_5041636270" evidence="1">
    <location>
        <begin position="27"/>
        <end position="192"/>
    </location>
</feature>
<dbReference type="AlphaFoldDB" id="A0AA97FHG4"/>
<evidence type="ECO:0000313" key="2">
    <source>
        <dbReference type="EMBL" id="WOF22624.1"/>
    </source>
</evidence>
<organism evidence="2 3">
    <name type="scientific">Microbacterium betulae</name>
    <dbReference type="NCBI Taxonomy" id="2981139"/>
    <lineage>
        <taxon>Bacteria</taxon>
        <taxon>Bacillati</taxon>
        <taxon>Actinomycetota</taxon>
        <taxon>Actinomycetes</taxon>
        <taxon>Micrococcales</taxon>
        <taxon>Microbacteriaceae</taxon>
        <taxon>Microbacterium</taxon>
    </lineage>
</organism>
<sequence length="192" mass="18869">MKKIVKASIAAAAGVTLLLGGAGTFATWNTSATAQGATVVSGNLVVEDAGTEGVWTANGSQTPISIDDYTLVPGDTLTYTKTMSITAEGDSLQATLGLSPASITAADPTSATDQALASYLTANATLGATGEGISGTGSTFTVTPGAGTVDEDVTVSVTLAFPYEDADGGHNAAMLGAVSLSDLTVTLTQATA</sequence>
<dbReference type="InterPro" id="IPR024006">
    <property type="entry name" value="Alt_signal_exp_actinobact"/>
</dbReference>
<dbReference type="RefSeq" id="WP_317139095.1">
    <property type="nucleotide sequence ID" value="NZ_CP118157.1"/>
</dbReference>
<dbReference type="NCBIfam" id="TIGR04089">
    <property type="entry name" value="exp_by_SipW_III"/>
    <property type="match status" value="1"/>
</dbReference>